<proteinExistence type="predicted"/>
<reference evidence="1 2" key="1">
    <citation type="journal article" date="2019" name="G3 (Bethesda)">
        <title>Sequencing of a Wild Apple (Malus baccata) Genome Unravels the Differences Between Cultivated and Wild Apple Species Regarding Disease Resistance and Cold Tolerance.</title>
        <authorList>
            <person name="Chen X."/>
        </authorList>
    </citation>
    <scope>NUCLEOTIDE SEQUENCE [LARGE SCALE GENOMIC DNA]</scope>
    <source>
        <strain evidence="2">cv. Shandingzi</strain>
        <tissue evidence="1">Leaves</tissue>
    </source>
</reference>
<comment type="caution">
    <text evidence="1">The sequence shown here is derived from an EMBL/GenBank/DDBJ whole genome shotgun (WGS) entry which is preliminary data.</text>
</comment>
<accession>A0A540MNL1</accession>
<dbReference type="EMBL" id="VIEB01000216">
    <property type="protein sequence ID" value="TQE00374.1"/>
    <property type="molecule type" value="Genomic_DNA"/>
</dbReference>
<organism evidence="1 2">
    <name type="scientific">Malus baccata</name>
    <name type="common">Siberian crab apple</name>
    <name type="synonym">Pyrus baccata</name>
    <dbReference type="NCBI Taxonomy" id="106549"/>
    <lineage>
        <taxon>Eukaryota</taxon>
        <taxon>Viridiplantae</taxon>
        <taxon>Streptophyta</taxon>
        <taxon>Embryophyta</taxon>
        <taxon>Tracheophyta</taxon>
        <taxon>Spermatophyta</taxon>
        <taxon>Magnoliopsida</taxon>
        <taxon>eudicotyledons</taxon>
        <taxon>Gunneridae</taxon>
        <taxon>Pentapetalae</taxon>
        <taxon>rosids</taxon>
        <taxon>fabids</taxon>
        <taxon>Rosales</taxon>
        <taxon>Rosaceae</taxon>
        <taxon>Amygdaloideae</taxon>
        <taxon>Maleae</taxon>
        <taxon>Malus</taxon>
    </lineage>
</organism>
<evidence type="ECO:0000313" key="2">
    <source>
        <dbReference type="Proteomes" id="UP000315295"/>
    </source>
</evidence>
<sequence length="71" mass="8382">MCVFCKDASQSVVWTKENEDGALENFKSQKRERTYYIRDVQAMLLYMIQEIDTFIHICGINFPLTRNLEVS</sequence>
<gene>
    <name evidence="1" type="ORF">C1H46_014010</name>
</gene>
<protein>
    <submittedName>
        <fullName evidence="1">Uncharacterized protein</fullName>
    </submittedName>
</protein>
<dbReference type="AlphaFoldDB" id="A0A540MNL1"/>
<name>A0A540MNL1_MALBA</name>
<evidence type="ECO:0000313" key="1">
    <source>
        <dbReference type="EMBL" id="TQE00374.1"/>
    </source>
</evidence>
<dbReference type="Proteomes" id="UP000315295">
    <property type="component" value="Unassembled WGS sequence"/>
</dbReference>
<keyword evidence="2" id="KW-1185">Reference proteome</keyword>